<dbReference type="EMBL" id="CP145607">
    <property type="protein sequence ID" value="WWM70637.1"/>
    <property type="molecule type" value="Genomic_DNA"/>
</dbReference>
<dbReference type="EC" id="3.1.1.-" evidence="3"/>
<dbReference type="SUPFAM" id="SSF53474">
    <property type="entry name" value="alpha/beta-Hydrolases"/>
    <property type="match status" value="1"/>
</dbReference>
<sequence>MLTHQQATDSGDVVVTTAAGAVRGVRSGAVERFLGLPYAAPPVGALRFAEPQPAASWQGERDATHGGVTAPQCHNPFPALDVAPLIGTDQAGGNDYLTLNIWRPAGGGSALPVMVWIHGGGFVIGSKDASVSDGSAFARDGVVCIAINYRLGIEGFLPIPGVPTNLGLRDQIAALRWVQDNIAAFGGDPGNVTVFGESAGGMAVADLLTSPLAAGLFRRAIVQSGHGAMTRDIGVAQRLVRRLAKMLRIRPDPDGFRSVSTKRALDAQQKISQPTTLIDLRDGDGREPVFGISRFVPVHGDDVLPQQPLAALKKGAGKDVDLLIGTNAEEMNLYLVPTGVREKIGRLMATYLLHRSQPRARKVLTAYGLGRDGRRPGHALTDALNDLVFRWPARRFAEEHRGRTHVYELDWRSPALDGELGACHAMELPFVFDTLASVTGERGLAGTTPPQDLADQVHKIWVDFAKTGILPWPEFDASTRQVYQLSKGEAVHEPPMPAAPFLP</sequence>
<feature type="domain" description="Carboxylesterase type B" evidence="4">
    <location>
        <begin position="13"/>
        <end position="488"/>
    </location>
</feature>
<gene>
    <name evidence="5" type="ORF">V6R86_08110</name>
</gene>
<evidence type="ECO:0000313" key="6">
    <source>
        <dbReference type="Proteomes" id="UP001382935"/>
    </source>
</evidence>
<evidence type="ECO:0000259" key="4">
    <source>
        <dbReference type="Pfam" id="PF00135"/>
    </source>
</evidence>
<dbReference type="RefSeq" id="WP_338503564.1">
    <property type="nucleotide sequence ID" value="NZ_CP145607.1"/>
</dbReference>
<dbReference type="PANTHER" id="PTHR43918">
    <property type="entry name" value="ACETYLCHOLINESTERASE"/>
    <property type="match status" value="1"/>
</dbReference>
<dbReference type="PANTHER" id="PTHR43918:SF4">
    <property type="entry name" value="CARBOXYLIC ESTER HYDROLASE"/>
    <property type="match status" value="1"/>
</dbReference>
<dbReference type="InterPro" id="IPR029058">
    <property type="entry name" value="AB_hydrolase_fold"/>
</dbReference>
<dbReference type="Pfam" id="PF00135">
    <property type="entry name" value="COesterase"/>
    <property type="match status" value="1"/>
</dbReference>
<dbReference type="InterPro" id="IPR019826">
    <property type="entry name" value="Carboxylesterase_B_AS"/>
</dbReference>
<dbReference type="InterPro" id="IPR050654">
    <property type="entry name" value="AChE-related_enzymes"/>
</dbReference>
<accession>A0ABZ2G458</accession>
<dbReference type="PROSITE" id="PS00122">
    <property type="entry name" value="CARBOXYLESTERASE_B_1"/>
    <property type="match status" value="1"/>
</dbReference>
<protein>
    <recommendedName>
        <fullName evidence="3">Carboxylic ester hydrolase</fullName>
        <ecNumber evidence="3">3.1.1.-</ecNumber>
    </recommendedName>
</protein>
<evidence type="ECO:0000256" key="2">
    <source>
        <dbReference type="ARBA" id="ARBA00022801"/>
    </source>
</evidence>
<proteinExistence type="inferred from homology"/>
<evidence type="ECO:0000256" key="1">
    <source>
        <dbReference type="ARBA" id="ARBA00005964"/>
    </source>
</evidence>
<dbReference type="InterPro" id="IPR002018">
    <property type="entry name" value="CarbesteraseB"/>
</dbReference>
<evidence type="ECO:0000256" key="3">
    <source>
        <dbReference type="RuleBase" id="RU361235"/>
    </source>
</evidence>
<reference evidence="5 6" key="1">
    <citation type="submission" date="2024-02" db="EMBL/GenBank/DDBJ databases">
        <title>Full genome sequence of Sphingomonas kaistensis.</title>
        <authorList>
            <person name="Poletto B.L."/>
            <person name="Silva G."/>
            <person name="Galante D."/>
            <person name="Campos K.R."/>
            <person name="Santos M.B.N."/>
            <person name="Sacchi C.T."/>
        </authorList>
    </citation>
    <scope>NUCLEOTIDE SEQUENCE [LARGE SCALE GENOMIC DNA]</scope>
    <source>
        <strain evidence="5 6">MA4R</strain>
    </source>
</reference>
<organism evidence="5 6">
    <name type="scientific">Sphingomonas kaistensis</name>
    <dbReference type="NCBI Taxonomy" id="298708"/>
    <lineage>
        <taxon>Bacteria</taxon>
        <taxon>Pseudomonadati</taxon>
        <taxon>Pseudomonadota</taxon>
        <taxon>Alphaproteobacteria</taxon>
        <taxon>Sphingomonadales</taxon>
        <taxon>Sphingomonadaceae</taxon>
        <taxon>Sphingomonas</taxon>
    </lineage>
</organism>
<keyword evidence="2 3" id="KW-0378">Hydrolase</keyword>
<dbReference type="Gene3D" id="3.40.50.1820">
    <property type="entry name" value="alpha/beta hydrolase"/>
    <property type="match status" value="1"/>
</dbReference>
<comment type="similarity">
    <text evidence="1 3">Belongs to the type-B carboxylesterase/lipase family.</text>
</comment>
<name>A0ABZ2G458_9SPHN</name>
<keyword evidence="6" id="KW-1185">Reference proteome</keyword>
<dbReference type="Proteomes" id="UP001382935">
    <property type="component" value="Chromosome"/>
</dbReference>
<evidence type="ECO:0000313" key="5">
    <source>
        <dbReference type="EMBL" id="WWM70637.1"/>
    </source>
</evidence>